<dbReference type="EMBL" id="BORP01000008">
    <property type="protein sequence ID" value="GIO28669.1"/>
    <property type="molecule type" value="Genomic_DNA"/>
</dbReference>
<name>A0A919XA48_9BACI</name>
<keyword evidence="3" id="KW-1185">Reference proteome</keyword>
<gene>
    <name evidence="2" type="ORF">J43TS3_32800</name>
</gene>
<accession>A0A919XA48</accession>
<feature type="signal peptide" evidence="1">
    <location>
        <begin position="1"/>
        <end position="27"/>
    </location>
</feature>
<sequence>MKSGVQKKLLLLITFVLLLLPTNSVFASLGNTSCDGNNCLVAPTSNVNEKEFKDIWNKVKKTKSTKS</sequence>
<dbReference type="RefSeq" id="WP_212922125.1">
    <property type="nucleotide sequence ID" value="NZ_BORP01000008.1"/>
</dbReference>
<evidence type="ECO:0000313" key="2">
    <source>
        <dbReference type="EMBL" id="GIO28669.1"/>
    </source>
</evidence>
<proteinExistence type="predicted"/>
<feature type="chain" id="PRO_5036943415" evidence="1">
    <location>
        <begin position="28"/>
        <end position="67"/>
    </location>
</feature>
<evidence type="ECO:0000313" key="3">
    <source>
        <dbReference type="Proteomes" id="UP000676917"/>
    </source>
</evidence>
<organism evidence="2 3">
    <name type="scientific">Ornithinibacillus bavariensis</name>
    <dbReference type="NCBI Taxonomy" id="545502"/>
    <lineage>
        <taxon>Bacteria</taxon>
        <taxon>Bacillati</taxon>
        <taxon>Bacillota</taxon>
        <taxon>Bacilli</taxon>
        <taxon>Bacillales</taxon>
        <taxon>Bacillaceae</taxon>
        <taxon>Ornithinibacillus</taxon>
    </lineage>
</organism>
<evidence type="ECO:0000256" key="1">
    <source>
        <dbReference type="SAM" id="SignalP"/>
    </source>
</evidence>
<comment type="caution">
    <text evidence="2">The sequence shown here is derived from an EMBL/GenBank/DDBJ whole genome shotgun (WGS) entry which is preliminary data.</text>
</comment>
<dbReference type="AlphaFoldDB" id="A0A919XA48"/>
<dbReference type="Proteomes" id="UP000676917">
    <property type="component" value="Unassembled WGS sequence"/>
</dbReference>
<reference evidence="2" key="1">
    <citation type="submission" date="2021-03" db="EMBL/GenBank/DDBJ databases">
        <title>Antimicrobial resistance genes in bacteria isolated from Japanese honey, and their potential for conferring macrolide and lincosamide resistance in the American foulbrood pathogen Paenibacillus larvae.</title>
        <authorList>
            <person name="Okamoto M."/>
            <person name="Kumagai M."/>
            <person name="Kanamori H."/>
            <person name="Takamatsu D."/>
        </authorList>
    </citation>
    <scope>NUCLEOTIDE SEQUENCE</scope>
    <source>
        <strain evidence="2">J43TS3</strain>
    </source>
</reference>
<keyword evidence="1" id="KW-0732">Signal</keyword>
<protein>
    <submittedName>
        <fullName evidence="2">Uncharacterized protein</fullName>
    </submittedName>
</protein>